<dbReference type="GO" id="GO:0097272">
    <property type="term" value="P:ammonium homeostasis"/>
    <property type="evidence" value="ECO:0007669"/>
    <property type="project" value="TreeGrafter"/>
</dbReference>
<evidence type="ECO:0000256" key="1">
    <source>
        <dbReference type="ARBA" id="ARBA00004141"/>
    </source>
</evidence>
<evidence type="ECO:0000256" key="7">
    <source>
        <dbReference type="ARBA" id="ARBA00023177"/>
    </source>
</evidence>
<name>A0A1G9IU85_9BACT</name>
<dbReference type="PANTHER" id="PTHR11730">
    <property type="entry name" value="AMMONIUM TRANSPORTER"/>
    <property type="match status" value="1"/>
</dbReference>
<dbReference type="Pfam" id="PF00909">
    <property type="entry name" value="Ammonium_transp"/>
    <property type="match status" value="1"/>
</dbReference>
<feature type="transmembrane region" description="Helical" evidence="8">
    <location>
        <begin position="97"/>
        <end position="115"/>
    </location>
</feature>
<keyword evidence="7" id="KW-0924">Ammonia transport</keyword>
<dbReference type="InterPro" id="IPR002229">
    <property type="entry name" value="RhesusRHD"/>
</dbReference>
<evidence type="ECO:0000256" key="3">
    <source>
        <dbReference type="ARBA" id="ARBA00022448"/>
    </source>
</evidence>
<feature type="domain" description="Ammonium transporter AmtB-like" evidence="9">
    <location>
        <begin position="2"/>
        <end position="220"/>
    </location>
</feature>
<dbReference type="GO" id="GO:0008519">
    <property type="term" value="F:ammonium channel activity"/>
    <property type="evidence" value="ECO:0007669"/>
    <property type="project" value="InterPro"/>
</dbReference>
<protein>
    <submittedName>
        <fullName evidence="10">Ammonium Transporter Family</fullName>
    </submittedName>
</protein>
<feature type="transmembrane region" description="Helical" evidence="8">
    <location>
        <begin position="186"/>
        <end position="210"/>
    </location>
</feature>
<accession>A0A1G9IU85</accession>
<organism evidence="10 11">
    <name type="scientific">Catalinimonas alkaloidigena</name>
    <dbReference type="NCBI Taxonomy" id="1075417"/>
    <lineage>
        <taxon>Bacteria</taxon>
        <taxon>Pseudomonadati</taxon>
        <taxon>Bacteroidota</taxon>
        <taxon>Cytophagia</taxon>
        <taxon>Cytophagales</taxon>
        <taxon>Catalimonadaceae</taxon>
        <taxon>Catalinimonas</taxon>
    </lineage>
</organism>
<feature type="transmembrane region" description="Helical" evidence="8">
    <location>
        <begin position="66"/>
        <end position="85"/>
    </location>
</feature>
<keyword evidence="3" id="KW-0813">Transport</keyword>
<proteinExistence type="inferred from homology"/>
<gene>
    <name evidence="10" type="ORF">SAMN05421823_105114</name>
</gene>
<dbReference type="AlphaFoldDB" id="A0A1G9IU85"/>
<evidence type="ECO:0000313" key="11">
    <source>
        <dbReference type="Proteomes" id="UP000198510"/>
    </source>
</evidence>
<evidence type="ECO:0000256" key="2">
    <source>
        <dbReference type="ARBA" id="ARBA00005887"/>
    </source>
</evidence>
<dbReference type="Gene3D" id="1.10.3430.10">
    <property type="entry name" value="Ammonium transporter AmtB like domains"/>
    <property type="match status" value="1"/>
</dbReference>
<feature type="transmembrane region" description="Helical" evidence="8">
    <location>
        <begin position="151"/>
        <end position="174"/>
    </location>
</feature>
<evidence type="ECO:0000256" key="8">
    <source>
        <dbReference type="SAM" id="Phobius"/>
    </source>
</evidence>
<keyword evidence="4 8" id="KW-0812">Transmembrane</keyword>
<dbReference type="Proteomes" id="UP000198510">
    <property type="component" value="Unassembled WGS sequence"/>
</dbReference>
<comment type="subcellular location">
    <subcellularLocation>
        <location evidence="1">Membrane</location>
        <topology evidence="1">Multi-pass membrane protein</topology>
    </subcellularLocation>
</comment>
<keyword evidence="5 8" id="KW-1133">Transmembrane helix</keyword>
<dbReference type="InterPro" id="IPR024041">
    <property type="entry name" value="NH4_transpt_AmtB-like_dom"/>
</dbReference>
<dbReference type="InterPro" id="IPR029020">
    <property type="entry name" value="Ammonium/urea_transptr"/>
</dbReference>
<feature type="transmembrane region" description="Helical" evidence="8">
    <location>
        <begin position="37"/>
        <end position="54"/>
    </location>
</feature>
<dbReference type="STRING" id="1075417.SAMN05421823_105114"/>
<evidence type="ECO:0000259" key="9">
    <source>
        <dbReference type="Pfam" id="PF00909"/>
    </source>
</evidence>
<evidence type="ECO:0000256" key="5">
    <source>
        <dbReference type="ARBA" id="ARBA00022989"/>
    </source>
</evidence>
<evidence type="ECO:0000313" key="10">
    <source>
        <dbReference type="EMBL" id="SDL28858.1"/>
    </source>
</evidence>
<reference evidence="10 11" key="1">
    <citation type="submission" date="2016-10" db="EMBL/GenBank/DDBJ databases">
        <authorList>
            <person name="de Groot N.N."/>
        </authorList>
    </citation>
    <scope>NUCLEOTIDE SEQUENCE [LARGE SCALE GENOMIC DNA]</scope>
    <source>
        <strain evidence="10 11">DSM 25186</strain>
    </source>
</reference>
<keyword evidence="11" id="KW-1185">Reference proteome</keyword>
<dbReference type="PANTHER" id="PTHR11730:SF6">
    <property type="entry name" value="AMMONIUM TRANSPORTER"/>
    <property type="match status" value="1"/>
</dbReference>
<comment type="similarity">
    <text evidence="2">Belongs to the ammonia transporter channel (TC 1.A.11.2) family.</text>
</comment>
<dbReference type="SUPFAM" id="SSF111352">
    <property type="entry name" value="Ammonium transporter"/>
    <property type="match status" value="1"/>
</dbReference>
<sequence length="343" mass="36228">MHSIGAWVSLAGLSLLGPRLGRYTAEGKLRSFPASSIPMAVLGVLILWLGWWGFNGGSTLAFNGEVGKIILNTNLAGAAAGLAAYFHSYFVQQKDSIYEKMLGGILGGLVAITASPHIQTPLTSLVIGLAAGIIHNLAYDFVAKKLKIDDAVGAIPVHGFCGAFGTLAVVLAPASTLANGFWLQLGIQAMGVVLCFVWAGGLAYAMFFVLRRTIGLRVSPAGRARRTYPVPERAGGRTGGGCGPGSSVTTNGGIIPSDMNEYIKETNIAQVAVKQSDTDFEVMSLLQFLKINALERNKLVMAKRVEFVDFEGNKISILSALTAITALMAKLRADNQLVTALKS</sequence>
<evidence type="ECO:0000256" key="6">
    <source>
        <dbReference type="ARBA" id="ARBA00023136"/>
    </source>
</evidence>
<evidence type="ECO:0000256" key="4">
    <source>
        <dbReference type="ARBA" id="ARBA00022692"/>
    </source>
</evidence>
<feature type="transmembrane region" description="Helical" evidence="8">
    <location>
        <begin position="121"/>
        <end position="139"/>
    </location>
</feature>
<keyword evidence="6 8" id="KW-0472">Membrane</keyword>
<dbReference type="PRINTS" id="PR00342">
    <property type="entry name" value="RHESUSRHD"/>
</dbReference>
<dbReference type="GO" id="GO:0005886">
    <property type="term" value="C:plasma membrane"/>
    <property type="evidence" value="ECO:0007669"/>
    <property type="project" value="InterPro"/>
</dbReference>
<dbReference type="EMBL" id="FNFO01000005">
    <property type="protein sequence ID" value="SDL28858.1"/>
    <property type="molecule type" value="Genomic_DNA"/>
</dbReference>